<dbReference type="EMBL" id="JASPKZ010009812">
    <property type="protein sequence ID" value="KAJ9575948.1"/>
    <property type="molecule type" value="Genomic_DNA"/>
</dbReference>
<protein>
    <submittedName>
        <fullName evidence="1">Uncharacterized protein</fullName>
    </submittedName>
</protein>
<reference evidence="1" key="1">
    <citation type="journal article" date="2023" name="IScience">
        <title>Live-bearing cockroach genome reveals convergent evolutionary mechanisms linked to viviparity in insects and beyond.</title>
        <authorList>
            <person name="Fouks B."/>
            <person name="Harrison M.C."/>
            <person name="Mikhailova A.A."/>
            <person name="Marchal E."/>
            <person name="English S."/>
            <person name="Carruthers M."/>
            <person name="Jennings E.C."/>
            <person name="Chiamaka E.L."/>
            <person name="Frigard R.A."/>
            <person name="Pippel M."/>
            <person name="Attardo G.M."/>
            <person name="Benoit J.B."/>
            <person name="Bornberg-Bauer E."/>
            <person name="Tobe S.S."/>
        </authorList>
    </citation>
    <scope>NUCLEOTIDE SEQUENCE</scope>
    <source>
        <strain evidence="1">Stay&amp;Tobe</strain>
    </source>
</reference>
<feature type="non-terminal residue" evidence="1">
    <location>
        <position position="1"/>
    </location>
</feature>
<dbReference type="Proteomes" id="UP001233999">
    <property type="component" value="Unassembled WGS sequence"/>
</dbReference>
<reference evidence="1" key="2">
    <citation type="submission" date="2023-05" db="EMBL/GenBank/DDBJ databases">
        <authorList>
            <person name="Fouks B."/>
        </authorList>
    </citation>
    <scope>NUCLEOTIDE SEQUENCE</scope>
    <source>
        <strain evidence="1">Stay&amp;Tobe</strain>
        <tissue evidence="1">Testes</tissue>
    </source>
</reference>
<sequence length="184" mass="20690">VADVLLSSILKITSCFDFRNCLKLLLFLRIRLDFSFNKVWYFVLSTDSLTGLIKNGSRDLEKSPERKSRRIGDLKGFFGSQLQTRSSRASATILATVLKVHGLRPGPRCGSATHDGSLETRTPANQATTLRNGPGVSACHSDPCFKSGAENVCYRRSNTPNEHKLFSDMIYMPCWETFIFRYVK</sequence>
<gene>
    <name evidence="1" type="ORF">L9F63_007175</name>
</gene>
<comment type="caution">
    <text evidence="1">The sequence shown here is derived from an EMBL/GenBank/DDBJ whole genome shotgun (WGS) entry which is preliminary data.</text>
</comment>
<keyword evidence="2" id="KW-1185">Reference proteome</keyword>
<evidence type="ECO:0000313" key="1">
    <source>
        <dbReference type="EMBL" id="KAJ9575948.1"/>
    </source>
</evidence>
<feature type="non-terminal residue" evidence="1">
    <location>
        <position position="184"/>
    </location>
</feature>
<proteinExistence type="predicted"/>
<name>A0AAD7Z9I4_DIPPU</name>
<accession>A0AAD7Z9I4</accession>
<dbReference type="AlphaFoldDB" id="A0AAD7Z9I4"/>
<organism evidence="1 2">
    <name type="scientific">Diploptera punctata</name>
    <name type="common">Pacific beetle cockroach</name>
    <dbReference type="NCBI Taxonomy" id="6984"/>
    <lineage>
        <taxon>Eukaryota</taxon>
        <taxon>Metazoa</taxon>
        <taxon>Ecdysozoa</taxon>
        <taxon>Arthropoda</taxon>
        <taxon>Hexapoda</taxon>
        <taxon>Insecta</taxon>
        <taxon>Pterygota</taxon>
        <taxon>Neoptera</taxon>
        <taxon>Polyneoptera</taxon>
        <taxon>Dictyoptera</taxon>
        <taxon>Blattodea</taxon>
        <taxon>Blaberoidea</taxon>
        <taxon>Blaberidae</taxon>
        <taxon>Diplopterinae</taxon>
        <taxon>Diploptera</taxon>
    </lineage>
</organism>
<evidence type="ECO:0000313" key="2">
    <source>
        <dbReference type="Proteomes" id="UP001233999"/>
    </source>
</evidence>